<dbReference type="GO" id="GO:0005524">
    <property type="term" value="F:ATP binding"/>
    <property type="evidence" value="ECO:0007669"/>
    <property type="project" value="UniProtKB-KW"/>
</dbReference>
<dbReference type="EMBL" id="SAWY01000005">
    <property type="protein sequence ID" value="TPH18084.1"/>
    <property type="molecule type" value="Genomic_DNA"/>
</dbReference>
<dbReference type="GO" id="GO:0016887">
    <property type="term" value="F:ATP hydrolysis activity"/>
    <property type="evidence" value="ECO:0007669"/>
    <property type="project" value="InterPro"/>
</dbReference>
<gene>
    <name evidence="2" type="ORF">EPA86_02925</name>
</gene>
<accession>A0A502L4J5</accession>
<dbReference type="InterPro" id="IPR027417">
    <property type="entry name" value="P-loop_NTPase"/>
</dbReference>
<evidence type="ECO:0000259" key="1">
    <source>
        <dbReference type="Pfam" id="PF13401"/>
    </source>
</evidence>
<dbReference type="SUPFAM" id="SSF52540">
    <property type="entry name" value="P-loop containing nucleoside triphosphate hydrolases"/>
    <property type="match status" value="1"/>
</dbReference>
<keyword evidence="3" id="KW-1185">Reference proteome</keyword>
<sequence>MKLFEPAFPKPILIEEAGYHDHEDEWLNENPLIRAIPAKDTNQIEKEVRFVPELPNNLNNLLGVYQKTTLKRLSCINVVHPWVGTLYEDILSSILFNYIDRDPRRPEIRRFQKELTALCSEKDRDKIYEKIVVSPLSPLTTTNNAVVTGPSGSGKTTTIRRTLLSIPQVIIHPEFDNTPEKLTQIVWLSFDMAASDSPKALALAFFRSIDMAIGSNYYTEWKARKSESIEHHYAAMQLLILEYNIGFIHIDEMQFMLKFGSGRNSITLQAVEALFNKLSVPTLISCTPEGLTLFDPIPTETLNALDVITTTRRIYSDQIYVFELAPVGSGLFDDLFAAFFPASLSQKQRGFNESFKVKVATLTAGLLAVITRLAQLYHRIALRITDIPEEELLEAVFVEQFGPLAEALQNLHETGNEKMLENLLSRDEANNVVWAVAEQKGKNVHKRVPVTDISNEHIG</sequence>
<protein>
    <submittedName>
        <fullName evidence="2">ATP-binding protein</fullName>
    </submittedName>
</protein>
<feature type="domain" description="ORC1/DEAH AAA+ ATPase" evidence="1">
    <location>
        <begin position="142"/>
        <end position="283"/>
    </location>
</feature>
<reference evidence="2 3" key="1">
    <citation type="submission" date="2019-01" db="EMBL/GenBank/DDBJ databases">
        <title>Litorilituus lipolytica sp. nov., isolated from intertidal sand of the Yellow Sea in China.</title>
        <authorList>
            <person name="Liu A."/>
        </authorList>
    </citation>
    <scope>NUCLEOTIDE SEQUENCE [LARGE SCALE GENOMIC DNA]</scope>
    <source>
        <strain evidence="2 3">RZ04</strain>
    </source>
</reference>
<evidence type="ECO:0000313" key="3">
    <source>
        <dbReference type="Proteomes" id="UP000315303"/>
    </source>
</evidence>
<dbReference type="Pfam" id="PF13401">
    <property type="entry name" value="AAA_22"/>
    <property type="match status" value="1"/>
</dbReference>
<dbReference type="AlphaFoldDB" id="A0A502L4J5"/>
<keyword evidence="2" id="KW-0547">Nucleotide-binding</keyword>
<dbReference type="OrthoDB" id="5593847at2"/>
<proteinExistence type="predicted"/>
<dbReference type="Gene3D" id="3.40.50.300">
    <property type="entry name" value="P-loop containing nucleotide triphosphate hydrolases"/>
    <property type="match status" value="1"/>
</dbReference>
<dbReference type="Proteomes" id="UP000315303">
    <property type="component" value="Unassembled WGS sequence"/>
</dbReference>
<keyword evidence="2" id="KW-0067">ATP-binding</keyword>
<comment type="caution">
    <text evidence="2">The sequence shown here is derived from an EMBL/GenBank/DDBJ whole genome shotgun (WGS) entry which is preliminary data.</text>
</comment>
<name>A0A502L4J5_9GAMM</name>
<evidence type="ECO:0000313" key="2">
    <source>
        <dbReference type="EMBL" id="TPH18084.1"/>
    </source>
</evidence>
<dbReference type="RefSeq" id="WP_140601722.1">
    <property type="nucleotide sequence ID" value="NZ_SAWY01000005.1"/>
</dbReference>
<organism evidence="2 3">
    <name type="scientific">Litorilituus lipolyticus</name>
    <dbReference type="NCBI Taxonomy" id="2491017"/>
    <lineage>
        <taxon>Bacteria</taxon>
        <taxon>Pseudomonadati</taxon>
        <taxon>Pseudomonadota</taxon>
        <taxon>Gammaproteobacteria</taxon>
        <taxon>Alteromonadales</taxon>
        <taxon>Colwelliaceae</taxon>
        <taxon>Litorilituus</taxon>
    </lineage>
</organism>
<dbReference type="InterPro" id="IPR049945">
    <property type="entry name" value="AAA_22"/>
</dbReference>